<evidence type="ECO:0000256" key="3">
    <source>
        <dbReference type="PROSITE-ProRule" id="PRU01213"/>
    </source>
</evidence>
<evidence type="ECO:0000256" key="1">
    <source>
        <dbReference type="ARBA" id="ARBA00022505"/>
    </source>
</evidence>
<dbReference type="Gene3D" id="1.10.443.10">
    <property type="entry name" value="Intergrase catalytic core"/>
    <property type="match status" value="1"/>
</dbReference>
<feature type="domain" description="Tyr recombinase" evidence="5">
    <location>
        <begin position="121"/>
        <end position="303"/>
    </location>
</feature>
<dbReference type="Pfam" id="PF00589">
    <property type="entry name" value="Phage_integrase"/>
    <property type="match status" value="1"/>
</dbReference>
<feature type="domain" description="Mop" evidence="4">
    <location>
        <begin position="385"/>
        <end position="451"/>
    </location>
</feature>
<keyword evidence="1 3" id="KW-0500">Molybdenum</keyword>
<dbReference type="InterPro" id="IPR013762">
    <property type="entry name" value="Integrase-like_cat_sf"/>
</dbReference>
<dbReference type="RefSeq" id="WP_309540882.1">
    <property type="nucleotide sequence ID" value="NZ_CP133659.1"/>
</dbReference>
<reference evidence="6" key="1">
    <citation type="submission" date="2023-09" db="EMBL/GenBank/DDBJ databases">
        <authorList>
            <consortium name="CW5 consortium"/>
            <person name="Lu C.-W."/>
        </authorList>
    </citation>
    <scope>NUCLEOTIDE SEQUENCE</scope>
    <source>
        <strain evidence="6">KPS</strain>
    </source>
</reference>
<dbReference type="Gene3D" id="2.40.50.100">
    <property type="match status" value="2"/>
</dbReference>
<dbReference type="Pfam" id="PF03459">
    <property type="entry name" value="TOBE"/>
    <property type="match status" value="2"/>
</dbReference>
<dbReference type="InterPro" id="IPR011010">
    <property type="entry name" value="DNA_brk_join_enz"/>
</dbReference>
<dbReference type="NCBIfam" id="TIGR00638">
    <property type="entry name" value="Mop"/>
    <property type="match status" value="2"/>
</dbReference>
<gene>
    <name evidence="6" type="ORF">KPS_002882</name>
</gene>
<keyword evidence="2" id="KW-0233">DNA recombination</keyword>
<dbReference type="PROSITE" id="PS51898">
    <property type="entry name" value="TYR_RECOMBINASE"/>
    <property type="match status" value="1"/>
</dbReference>
<dbReference type="PROSITE" id="PS51866">
    <property type="entry name" value="MOP"/>
    <property type="match status" value="2"/>
</dbReference>
<dbReference type="InterPro" id="IPR004606">
    <property type="entry name" value="Mop_domain"/>
</dbReference>
<evidence type="ECO:0000259" key="5">
    <source>
        <dbReference type="PROSITE" id="PS51898"/>
    </source>
</evidence>
<dbReference type="InterPro" id="IPR008995">
    <property type="entry name" value="Mo/tungstate-bd_C_term_dom"/>
</dbReference>
<dbReference type="EMBL" id="CP133659">
    <property type="protein sequence ID" value="WMW64816.1"/>
    <property type="molecule type" value="Genomic_DNA"/>
</dbReference>
<keyword evidence="7" id="KW-1185">Reference proteome</keyword>
<evidence type="ECO:0000259" key="4">
    <source>
        <dbReference type="PROSITE" id="PS51866"/>
    </source>
</evidence>
<feature type="domain" description="Mop" evidence="4">
    <location>
        <begin position="313"/>
        <end position="379"/>
    </location>
</feature>
<protein>
    <submittedName>
        <fullName evidence="6">TOBE domain-containing protein</fullName>
    </submittedName>
</protein>
<dbReference type="PANTHER" id="PTHR30432">
    <property type="entry name" value="TRANSCRIPTIONAL REGULATOR MODE"/>
    <property type="match status" value="1"/>
</dbReference>
<dbReference type="PANTHER" id="PTHR30432:SF1">
    <property type="entry name" value="DNA-BINDING TRANSCRIPTIONAL DUAL REGULATOR MODE"/>
    <property type="match status" value="1"/>
</dbReference>
<dbReference type="InterPro" id="IPR005116">
    <property type="entry name" value="Transp-assoc_OB_typ1"/>
</dbReference>
<evidence type="ECO:0000313" key="7">
    <source>
        <dbReference type="Proteomes" id="UP001180616"/>
    </source>
</evidence>
<dbReference type="SUPFAM" id="SSF56349">
    <property type="entry name" value="DNA breaking-rejoining enzymes"/>
    <property type="match status" value="1"/>
</dbReference>
<dbReference type="CDD" id="cd00397">
    <property type="entry name" value="DNA_BRE_C"/>
    <property type="match status" value="1"/>
</dbReference>
<dbReference type="InterPro" id="IPR002104">
    <property type="entry name" value="Integrase_catalytic"/>
</dbReference>
<proteinExistence type="predicted"/>
<dbReference type="Proteomes" id="UP001180616">
    <property type="component" value="Chromosome"/>
</dbReference>
<dbReference type="SUPFAM" id="SSF50331">
    <property type="entry name" value="MOP-like"/>
    <property type="match status" value="2"/>
</dbReference>
<name>A0ABY9R0G5_9BACT</name>
<evidence type="ECO:0000256" key="2">
    <source>
        <dbReference type="ARBA" id="ARBA00023172"/>
    </source>
</evidence>
<organism evidence="6 7">
    <name type="scientific">Nitratidesulfovibrio liaohensis</name>
    <dbReference type="NCBI Taxonomy" id="2604158"/>
    <lineage>
        <taxon>Bacteria</taxon>
        <taxon>Pseudomonadati</taxon>
        <taxon>Thermodesulfobacteriota</taxon>
        <taxon>Desulfovibrionia</taxon>
        <taxon>Desulfovibrionales</taxon>
        <taxon>Desulfovibrionaceae</taxon>
        <taxon>Nitratidesulfovibrio</taxon>
    </lineage>
</organism>
<accession>A0ABY9R0G5</accession>
<sequence length="452" mass="48946">MHAPLAGIVGALDETQLELMRACIERELEARLNGGASDASPLDPPHDSAVDHAGADGLGAATLHSIVTALYGVPGMGGGSACPRGAARNVAGADGADAYPRPTPKAPTDVPCPAQSFEVPEGVKHLTSEQLDELTATFLAWFGAASTPVQRRSRGRLWVAFLMMRHGALRLGEVLALDDTADLDPVRQQVIVRGHGGREIQLPGPVMREVQRVLDDPMMFGLRGRVFRMDQGYVRRKFYERAAECSIPKEYLNPRVIRHSRAVELLRGGVPLKIVQGILGHQSMNQTANYLRFSDDDVRRIVHHYLNKETRMKTSARNAFTGRVTSVVKDGLLVEVELTTNSGLKVVSVITEESAQNLGVSTGKVMTATVKAPWVILAREENRLKTSARNRYAGKVARVNLSEIAAEVVVDLPEGTTVCALLTVESVKALDLAPGTDILVMFKAFSVILNVE</sequence>
<evidence type="ECO:0000313" key="6">
    <source>
        <dbReference type="EMBL" id="WMW64816.1"/>
    </source>
</evidence>
<dbReference type="InterPro" id="IPR051815">
    <property type="entry name" value="Molybdate_resp_trans_reg"/>
</dbReference>